<dbReference type="AlphaFoldDB" id="A0A0E3P6A7"/>
<dbReference type="EMBL" id="CP009506">
    <property type="protein sequence ID" value="AKB28309.1"/>
    <property type="molecule type" value="Genomic_DNA"/>
</dbReference>
<feature type="transmembrane region" description="Helical" evidence="1">
    <location>
        <begin position="6"/>
        <end position="22"/>
    </location>
</feature>
<evidence type="ECO:0000313" key="3">
    <source>
        <dbReference type="Proteomes" id="UP000033111"/>
    </source>
</evidence>
<protein>
    <submittedName>
        <fullName evidence="2">Uncharacterized protein</fullName>
    </submittedName>
</protein>
<name>A0A0E3P6A7_9EURY</name>
<keyword evidence="1" id="KW-0472">Membrane</keyword>
<dbReference type="KEGG" id="msw:MSSIT_1590"/>
<accession>A0A0E3P6A7</accession>
<gene>
    <name evidence="2" type="ORF">MSSIT_1590</name>
</gene>
<keyword evidence="3" id="KW-1185">Reference proteome</keyword>
<evidence type="ECO:0000256" key="1">
    <source>
        <dbReference type="SAM" id="Phobius"/>
    </source>
</evidence>
<feature type="transmembrane region" description="Helical" evidence="1">
    <location>
        <begin position="34"/>
        <end position="61"/>
    </location>
</feature>
<sequence length="68" mass="7356">MVGIAASGILYMSAIWFYLQALQTEEASTIAPFFQAAGVFLVPLGCHAYFLIAGLVSGAILNPPFCWW</sequence>
<dbReference type="HOGENOM" id="CLU_2784168_0_0_2"/>
<reference evidence="2 3" key="1">
    <citation type="submission" date="2014-07" db="EMBL/GenBank/DDBJ databases">
        <title>Methanogenic archaea and the global carbon cycle.</title>
        <authorList>
            <person name="Henriksen J.R."/>
            <person name="Luke J."/>
            <person name="Reinhart S."/>
            <person name="Benedict M.N."/>
            <person name="Youngblut N.D."/>
            <person name="Metcalf M.E."/>
            <person name="Whitaker R.J."/>
            <person name="Metcalf W.W."/>
        </authorList>
    </citation>
    <scope>NUCLEOTIDE SEQUENCE [LARGE SCALE GENOMIC DNA]</scope>
    <source>
        <strain evidence="2 3">T4/M</strain>
    </source>
</reference>
<keyword evidence="1" id="KW-0812">Transmembrane</keyword>
<dbReference type="Proteomes" id="UP000033111">
    <property type="component" value="Chromosome"/>
</dbReference>
<organism evidence="2 3">
    <name type="scientific">Methanosarcina siciliae T4/M</name>
    <dbReference type="NCBI Taxonomy" id="1434120"/>
    <lineage>
        <taxon>Archaea</taxon>
        <taxon>Methanobacteriati</taxon>
        <taxon>Methanobacteriota</taxon>
        <taxon>Stenosarchaea group</taxon>
        <taxon>Methanomicrobia</taxon>
        <taxon>Methanosarcinales</taxon>
        <taxon>Methanosarcinaceae</taxon>
        <taxon>Methanosarcina</taxon>
    </lineage>
</organism>
<dbReference type="PATRIC" id="fig|1434120.4.peg.2038"/>
<proteinExistence type="predicted"/>
<keyword evidence="1" id="KW-1133">Transmembrane helix</keyword>
<evidence type="ECO:0000313" key="2">
    <source>
        <dbReference type="EMBL" id="AKB28309.1"/>
    </source>
</evidence>